<organism evidence="2 3">
    <name type="scientific">Spiribacter salinus</name>
    <dbReference type="NCBI Taxonomy" id="1335746"/>
    <lineage>
        <taxon>Bacteria</taxon>
        <taxon>Pseudomonadati</taxon>
        <taxon>Pseudomonadota</taxon>
        <taxon>Gammaproteobacteria</taxon>
        <taxon>Chromatiales</taxon>
        <taxon>Ectothiorhodospiraceae</taxon>
        <taxon>Spiribacter</taxon>
    </lineage>
</organism>
<dbReference type="InterPro" id="IPR010982">
    <property type="entry name" value="Lambda_DNA-bd_dom_sf"/>
</dbReference>
<evidence type="ECO:0000313" key="3">
    <source>
        <dbReference type="Proteomes" id="UP000315400"/>
    </source>
</evidence>
<evidence type="ECO:0000259" key="1">
    <source>
        <dbReference type="PROSITE" id="PS50943"/>
    </source>
</evidence>
<proteinExistence type="predicted"/>
<comment type="caution">
    <text evidence="2">The sequence shown here is derived from an EMBL/GenBank/DDBJ whole genome shotgun (WGS) entry which is preliminary data.</text>
</comment>
<dbReference type="InterPro" id="IPR001387">
    <property type="entry name" value="Cro/C1-type_HTH"/>
</dbReference>
<dbReference type="SUPFAM" id="SSF47413">
    <property type="entry name" value="lambda repressor-like DNA-binding domains"/>
    <property type="match status" value="1"/>
</dbReference>
<dbReference type="GO" id="GO:0003677">
    <property type="term" value="F:DNA binding"/>
    <property type="evidence" value="ECO:0007669"/>
    <property type="project" value="InterPro"/>
</dbReference>
<dbReference type="Proteomes" id="UP000315400">
    <property type="component" value="Unassembled WGS sequence"/>
</dbReference>
<protein>
    <recommendedName>
        <fullName evidence="1">HTH cro/C1-type domain-containing protein</fullName>
    </recommendedName>
</protein>
<reference evidence="2 3" key="1">
    <citation type="submission" date="2019-06" db="EMBL/GenBank/DDBJ databases">
        <title>Metagenome assembled Genome of Spiribacter salinus SL48-SHIP from the microbial mat of Salt Lake 48 (Novosibirsk region, Russia).</title>
        <authorList>
            <person name="Shipova A."/>
            <person name="Rozanov A.S."/>
            <person name="Bryanskaya A.V."/>
            <person name="Peltek S.E."/>
        </authorList>
    </citation>
    <scope>NUCLEOTIDE SEQUENCE [LARGE SCALE GENOMIC DNA]</scope>
    <source>
        <strain evidence="2">SL48-SHIP-2</strain>
    </source>
</reference>
<feature type="domain" description="HTH cro/C1-type" evidence="1">
    <location>
        <begin position="26"/>
        <end position="70"/>
    </location>
</feature>
<sequence>MQVHDAVTGTPTTFPDRLSYILGGQSVRAFARHAGVSDTFLRQCLSGKTEPTRTKLLALATTGGVSVEWLATGNTPAESSAGGKSTETQASMDTLETVANTVETVIQAITPDLDAARRAHLIRTVFDDVVRGHHDNPHCQAHVHTLLQQYTRDRHPATMDSPSPNGLKQDLCQ</sequence>
<name>A0A540V716_9GAMM</name>
<dbReference type="EMBL" id="VIFK01000648">
    <property type="protein sequence ID" value="TQE92557.1"/>
    <property type="molecule type" value="Genomic_DNA"/>
</dbReference>
<dbReference type="Gene3D" id="1.10.260.40">
    <property type="entry name" value="lambda repressor-like DNA-binding domains"/>
    <property type="match status" value="1"/>
</dbReference>
<dbReference type="PROSITE" id="PS50943">
    <property type="entry name" value="HTH_CROC1"/>
    <property type="match status" value="1"/>
</dbReference>
<dbReference type="CDD" id="cd00093">
    <property type="entry name" value="HTH_XRE"/>
    <property type="match status" value="1"/>
</dbReference>
<gene>
    <name evidence="2" type="ORF">FKY71_19815</name>
</gene>
<evidence type="ECO:0000313" key="2">
    <source>
        <dbReference type="EMBL" id="TQE92557.1"/>
    </source>
</evidence>
<accession>A0A540V716</accession>
<dbReference type="AlphaFoldDB" id="A0A540V716"/>